<feature type="compositionally biased region" description="Acidic residues" evidence="1">
    <location>
        <begin position="178"/>
        <end position="190"/>
    </location>
</feature>
<sequence>MAEKGQENLLRHQLPFVLGGQEGKGDNLSRAQNPGDKSSTLNLAELWVAPRGECRDSPSLSSDVEQPVQHRPQGFSDSFPEAENPETQRLQSLSDITGEVETRAEADKILAQAEKTLRQARTILTQSQLTQVQSQMIRVQIEEKLAQAEEKLAQAEEKLAQAEEKLAQAEEKLAQAEEIPDQTEEEQDDCDNQKSQDEVGILKQIWRKIKDLINKLKKFFRRRG</sequence>
<dbReference type="EMBL" id="JBBHLL010000483">
    <property type="protein sequence ID" value="KAK7802004.1"/>
    <property type="molecule type" value="Genomic_DNA"/>
</dbReference>
<protein>
    <submittedName>
        <fullName evidence="2">Uncharacterized protein</fullName>
    </submittedName>
</protein>
<feature type="region of interest" description="Disordered" evidence="1">
    <location>
        <begin position="53"/>
        <end position="95"/>
    </location>
</feature>
<reference evidence="2 3" key="1">
    <citation type="journal article" date="2023" name="bioRxiv">
        <title>Conserved and derived expression patterns and positive selection on dental genes reveal complex evolutionary context of ever-growing rodent molars.</title>
        <authorList>
            <person name="Calamari Z.T."/>
            <person name="Song A."/>
            <person name="Cohen E."/>
            <person name="Akter M."/>
            <person name="Roy R.D."/>
            <person name="Hallikas O."/>
            <person name="Christensen M.M."/>
            <person name="Li P."/>
            <person name="Marangoni P."/>
            <person name="Jernvall J."/>
            <person name="Klein O.D."/>
        </authorList>
    </citation>
    <scope>NUCLEOTIDE SEQUENCE [LARGE SCALE GENOMIC DNA]</scope>
    <source>
        <strain evidence="2">V071</strain>
    </source>
</reference>
<feature type="compositionally biased region" description="Polar residues" evidence="1">
    <location>
        <begin position="29"/>
        <end position="41"/>
    </location>
</feature>
<proteinExistence type="predicted"/>
<feature type="compositionally biased region" description="Basic and acidic residues" evidence="1">
    <location>
        <begin position="1"/>
        <end position="10"/>
    </location>
</feature>
<evidence type="ECO:0000313" key="2">
    <source>
        <dbReference type="EMBL" id="KAK7802004.1"/>
    </source>
</evidence>
<keyword evidence="3" id="KW-1185">Reference proteome</keyword>
<dbReference type="Proteomes" id="UP001488838">
    <property type="component" value="Unassembled WGS sequence"/>
</dbReference>
<gene>
    <name evidence="2" type="ORF">U0070_005991</name>
</gene>
<organism evidence="2 3">
    <name type="scientific">Myodes glareolus</name>
    <name type="common">Bank vole</name>
    <name type="synonym">Clethrionomys glareolus</name>
    <dbReference type="NCBI Taxonomy" id="447135"/>
    <lineage>
        <taxon>Eukaryota</taxon>
        <taxon>Metazoa</taxon>
        <taxon>Chordata</taxon>
        <taxon>Craniata</taxon>
        <taxon>Vertebrata</taxon>
        <taxon>Euteleostomi</taxon>
        <taxon>Mammalia</taxon>
        <taxon>Eutheria</taxon>
        <taxon>Euarchontoglires</taxon>
        <taxon>Glires</taxon>
        <taxon>Rodentia</taxon>
        <taxon>Myomorpha</taxon>
        <taxon>Muroidea</taxon>
        <taxon>Cricetidae</taxon>
        <taxon>Arvicolinae</taxon>
        <taxon>Myodes</taxon>
    </lineage>
</organism>
<name>A0AAW0HJQ4_MYOGA</name>
<comment type="caution">
    <text evidence="2">The sequence shown here is derived from an EMBL/GenBank/DDBJ whole genome shotgun (WGS) entry which is preliminary data.</text>
</comment>
<feature type="compositionally biased region" description="Polar residues" evidence="1">
    <location>
        <begin position="85"/>
        <end position="95"/>
    </location>
</feature>
<evidence type="ECO:0000256" key="1">
    <source>
        <dbReference type="SAM" id="MobiDB-lite"/>
    </source>
</evidence>
<accession>A0AAW0HJQ4</accession>
<feature type="region of interest" description="Disordered" evidence="1">
    <location>
        <begin position="1"/>
        <end position="41"/>
    </location>
</feature>
<evidence type="ECO:0000313" key="3">
    <source>
        <dbReference type="Proteomes" id="UP001488838"/>
    </source>
</evidence>
<feature type="region of interest" description="Disordered" evidence="1">
    <location>
        <begin position="169"/>
        <end position="195"/>
    </location>
</feature>
<dbReference type="AlphaFoldDB" id="A0AAW0HJQ4"/>